<evidence type="ECO:0000256" key="1">
    <source>
        <dbReference type="SAM" id="MobiDB-lite"/>
    </source>
</evidence>
<comment type="caution">
    <text evidence="2">The sequence shown here is derived from an EMBL/GenBank/DDBJ whole genome shotgun (WGS) entry which is preliminary data.</text>
</comment>
<feature type="compositionally biased region" description="Polar residues" evidence="1">
    <location>
        <begin position="382"/>
        <end position="395"/>
    </location>
</feature>
<dbReference type="Proteomes" id="UP000030106">
    <property type="component" value="Unassembled WGS sequence"/>
</dbReference>
<dbReference type="HOGENOM" id="CLU_382157_0_0_1"/>
<evidence type="ECO:0000313" key="2">
    <source>
        <dbReference type="EMBL" id="KGQ09039.1"/>
    </source>
</evidence>
<proteinExistence type="predicted"/>
<feature type="region of interest" description="Disordered" evidence="1">
    <location>
        <begin position="169"/>
        <end position="201"/>
    </location>
</feature>
<accession>A0A0A2W7S7</accession>
<name>A0A0A2W7S7_BEABA</name>
<dbReference type="OrthoDB" id="4870556at2759"/>
<reference evidence="2 3" key="1">
    <citation type="submission" date="2012-10" db="EMBL/GenBank/DDBJ databases">
        <title>Genome sequencing and analysis of entomopathogenic fungi Beauveria bassiana D1-5.</title>
        <authorList>
            <person name="Li Q."/>
            <person name="Wang L."/>
            <person name="Zhang Z."/>
            <person name="Wang Q."/>
            <person name="Ren J."/>
            <person name="Wang M."/>
            <person name="Xu W."/>
            <person name="Wang J."/>
            <person name="Lu Y."/>
            <person name="Du Q."/>
            <person name="Sun Z."/>
        </authorList>
    </citation>
    <scope>NUCLEOTIDE SEQUENCE [LARGE SCALE GENOMIC DNA]</scope>
    <source>
        <strain evidence="2 3">D1-5</strain>
    </source>
</reference>
<evidence type="ECO:0000313" key="3">
    <source>
        <dbReference type="Proteomes" id="UP000030106"/>
    </source>
</evidence>
<feature type="region of interest" description="Disordered" evidence="1">
    <location>
        <begin position="137"/>
        <end position="157"/>
    </location>
</feature>
<feature type="compositionally biased region" description="Basic and acidic residues" evidence="1">
    <location>
        <begin position="333"/>
        <end position="352"/>
    </location>
</feature>
<feature type="compositionally biased region" description="Polar residues" evidence="1">
    <location>
        <begin position="353"/>
        <end position="369"/>
    </location>
</feature>
<feature type="region of interest" description="Disordered" evidence="1">
    <location>
        <begin position="333"/>
        <end position="424"/>
    </location>
</feature>
<protein>
    <submittedName>
        <fullName evidence="2">Uncharacterized protein</fullName>
    </submittedName>
</protein>
<dbReference type="AlphaFoldDB" id="A0A0A2W7S7"/>
<feature type="compositionally biased region" description="Basic residues" evidence="1">
    <location>
        <begin position="669"/>
        <end position="678"/>
    </location>
</feature>
<gene>
    <name evidence="2" type="ORF">BBAD15_g5637</name>
</gene>
<feature type="compositionally biased region" description="Basic and acidic residues" evidence="1">
    <location>
        <begin position="175"/>
        <end position="184"/>
    </location>
</feature>
<sequence length="724" mass="79763">MAPKRVLVERQGRRAAAPKGYIASTYDTLTSPENASVVRSIAVFGAAVAILSSSFSEYLLPPRTLLAHPETVWQVATSYRIVQLFNTNKCPRRMMATLATSGNPRPPGAQVAYSVGVSTMPRRGLADLVSKFEMLDKANDSHRRNPSVSRQPIGLTASKTMSSLAALQNNRRHHENSPLKRDGSSDLPLTLSPVAAAPRRTDTLPMKPVATLSNETTHKGRLSATIAEKRRLFEAEAPCLKELSGSRMPNTKSPKTATAMFLQEEKLDKKLSSSHSCGTMYTVPKTAPNSPTKPNFGVCSLQHSHSQRHDKTQNPSIHSVPASSFVLRVHREADAHNSMRDKESRRFPRVDVSRQSPLRASQVSSTGSPMKSPCKPEMKTVGTGSRDTSPFSSPRKSMARPPSSGPPLASPVEMKRHSASSITPNASVESVNSIIIAKRGRSVPQLAKNWSPQRIVTPQKPTMPQNASPVEQAEGHGTFVKPKKSNIFRDALGFFESMSHKRPSHPVAAREAIKGSSDEIRSITKPHSKREKVKGSLRQLSSSWRFKRASAVGEQEALLEYPAMWKLGSIEAAPRKRLHAEWCDVSADHRRPLGTFKAGEISLLDPYLSSHAKSRRHEEDSHRHIDILLQQSSLHGNFCGTTESDYSEINGEPDCSPSPVQESPEPSKPRSRSSRRWFSRSSGALVSQAHCRLEQPRPVHGMEMKRLMSLCKIQGTVKRRGHSE</sequence>
<feature type="region of interest" description="Disordered" evidence="1">
    <location>
        <begin position="642"/>
        <end position="681"/>
    </location>
</feature>
<dbReference type="EMBL" id="ANFO01000510">
    <property type="protein sequence ID" value="KGQ09039.1"/>
    <property type="molecule type" value="Genomic_DNA"/>
</dbReference>
<organism evidence="2 3">
    <name type="scientific">Beauveria bassiana D1-5</name>
    <dbReference type="NCBI Taxonomy" id="1245745"/>
    <lineage>
        <taxon>Eukaryota</taxon>
        <taxon>Fungi</taxon>
        <taxon>Dikarya</taxon>
        <taxon>Ascomycota</taxon>
        <taxon>Pezizomycotina</taxon>
        <taxon>Sordariomycetes</taxon>
        <taxon>Hypocreomycetidae</taxon>
        <taxon>Hypocreales</taxon>
        <taxon>Cordycipitaceae</taxon>
        <taxon>Beauveria</taxon>
    </lineage>
</organism>